<comment type="caution">
    <text evidence="2">The sequence shown here is derived from an EMBL/GenBank/DDBJ whole genome shotgun (WGS) entry which is preliminary data.</text>
</comment>
<accession>A0AAE4AQ89</accession>
<feature type="signal peptide" evidence="1">
    <location>
        <begin position="1"/>
        <end position="19"/>
    </location>
</feature>
<protein>
    <recommendedName>
        <fullName evidence="4">Glycoside hydrolase family 42 N-terminal domain-containing protein</fullName>
    </recommendedName>
</protein>
<proteinExistence type="predicted"/>
<dbReference type="SUPFAM" id="SSF52317">
    <property type="entry name" value="Class I glutamine amidotransferase-like"/>
    <property type="match status" value="1"/>
</dbReference>
<keyword evidence="1" id="KW-0732">Signal</keyword>
<dbReference type="CDD" id="cd03143">
    <property type="entry name" value="A4_beta-galactosidase_middle_domain"/>
    <property type="match status" value="1"/>
</dbReference>
<evidence type="ECO:0000313" key="3">
    <source>
        <dbReference type="Proteomes" id="UP001238163"/>
    </source>
</evidence>
<evidence type="ECO:0000313" key="2">
    <source>
        <dbReference type="EMBL" id="MDQ0291371.1"/>
    </source>
</evidence>
<dbReference type="EMBL" id="JAUSVL010000001">
    <property type="protein sequence ID" value="MDQ0291371.1"/>
    <property type="molecule type" value="Genomic_DNA"/>
</dbReference>
<dbReference type="PROSITE" id="PS51257">
    <property type="entry name" value="PROKAR_LIPOPROTEIN"/>
    <property type="match status" value="1"/>
</dbReference>
<dbReference type="RefSeq" id="WP_307264071.1">
    <property type="nucleotide sequence ID" value="NZ_JAUSVL010000001.1"/>
</dbReference>
<sequence>MLTRLTALPLCLALLACCAELPVPTGDLALWAPHNDGGAAPAMSVVNDEQKQPVMRFAYTSKPGNNWGSASLKPFRIDPNATALAFELFVESAAPAAVMHIWFFEEDGDAWMTRIVPEDQKNIPAIQNQWRDVTVSLAQLSFQPRGNGQRGFLSTAHVVMNFNFGDQVVRLRNMRQIISAGPAVELPRQAIATPVDPPGRRIAIFSDDAFPREPGHADPQRLAELLRRRGFQPVIISDSELAEEKTLAKGTIDLLILPQAPYFPREAADSFRNYLRQGGAFFSIGGYPFDTLLSYYGPGQWQPLPRAVLAAQIDTLANSAAAFGLNTRYGQAGDTMKLSPYQIGVCDPSFILEHVHSLRLSPEQELVSTTWDNIGPLAGPAAVAMTGSNNPVFPRVHGRYLPLLQARDIYGRNRGPVAAAVFNHGNPWNGSNWAFVTATNRNLFDGTQPALDELFVATCERLLAAAYVVHSDCDKPCARPGETVELTAHFRIHDSLKDGLSVQWLLDGKAIHEAALSAITPIDTLPAYGAADQSATWTVPADSTQDFHRFEVVLRRNGQTLDRVSNGLAVWQEESIKQGLSVSQKDNYFYLNDRPCFFTGTNTTGMMWFSDNENPLVWQQDFQGMRDYALNTLRILHFSPFCKVPGAHSHGPLDLRERPERTQRQTDAIVQIAQTKQVTVFLTLHDWQGLDLSDEELAVQQDWNAFWTRRYRDVPGIFYDTQNEPSTRLTNNDVLQPLFRQWLAEQYGSFAKAQEAWRQRGGEDGIDFAAKASGWDDLRARDNEIFRAHIFRRWVAKNRDGVKAGDGDALNTVGYLQNLTSSDKYWGSQEQDFTNVHHYGALANLRSVLKMMDRRYAGKSFSLGEFGSRVAHSARTTGQWGDPADASVKHFLAVGHCAFGMGAAFIANWSWKDFQDCVFPWGITHADLTAKPVLQAYRNFALLCRNAEPVYTAPKLYLLVPDGCRYGYRQNDIHEALRLAVDALLTLNVPFSVIHEWDLARLPKEATALIWPMAYAAKDESFAQVRDFVRNGGQLLFSGDVRYGYDRQANRLERLEQLGILSSTMPVPLTDDGPAATKLVFSQDRKVAWLPGAFELNNMKAPDAIRDAYRDFLDSQSTVKRLVLNIDDGTVLASYVPLRNGQALTVVNMSPERRTIVVPAQDGTPEIAVAVAGDRTAFVMLNRDGAVIAAAAQGNISVADRQICHGEGDVAFVALDNIDLTGSQRILCLPFATGNATLNRQNDAAGLSGAIGEFRNAHWTELAPCPDTPAGKALTMNIDAVSAYDLRILAAAGEEQRAIADLTTILLLKPMP</sequence>
<dbReference type="Proteomes" id="UP001238163">
    <property type="component" value="Unassembled WGS sequence"/>
</dbReference>
<dbReference type="Gene3D" id="3.40.50.880">
    <property type="match status" value="1"/>
</dbReference>
<dbReference type="SUPFAM" id="SSF51445">
    <property type="entry name" value="(Trans)glycosidases"/>
    <property type="match status" value="1"/>
</dbReference>
<evidence type="ECO:0008006" key="4">
    <source>
        <dbReference type="Google" id="ProtNLM"/>
    </source>
</evidence>
<feature type="chain" id="PRO_5042046430" description="Glycoside hydrolase family 42 N-terminal domain-containing protein" evidence="1">
    <location>
        <begin position="20"/>
        <end position="1312"/>
    </location>
</feature>
<dbReference type="InterPro" id="IPR029062">
    <property type="entry name" value="Class_I_gatase-like"/>
</dbReference>
<gene>
    <name evidence="2" type="ORF">J3R75_003478</name>
</gene>
<dbReference type="InterPro" id="IPR017853">
    <property type="entry name" value="GH"/>
</dbReference>
<name>A0AAE4AQ89_9BACT</name>
<keyword evidence="3" id="KW-1185">Reference proteome</keyword>
<dbReference type="Gene3D" id="3.20.20.80">
    <property type="entry name" value="Glycosidases"/>
    <property type="match status" value="1"/>
</dbReference>
<reference evidence="2" key="1">
    <citation type="submission" date="2023-07" db="EMBL/GenBank/DDBJ databases">
        <title>Genomic Encyclopedia of Type Strains, Phase IV (KMG-IV): sequencing the most valuable type-strain genomes for metagenomic binning, comparative biology and taxonomic classification.</title>
        <authorList>
            <person name="Goeker M."/>
        </authorList>
    </citation>
    <scope>NUCLEOTIDE SEQUENCE</scope>
    <source>
        <strain evidence="2">DSM 24202</strain>
    </source>
</reference>
<dbReference type="CDD" id="cd01653">
    <property type="entry name" value="GATase1"/>
    <property type="match status" value="1"/>
</dbReference>
<organism evidence="2 3">
    <name type="scientific">Oligosphaera ethanolica</name>
    <dbReference type="NCBI Taxonomy" id="760260"/>
    <lineage>
        <taxon>Bacteria</taxon>
        <taxon>Pseudomonadati</taxon>
        <taxon>Lentisphaerota</taxon>
        <taxon>Oligosphaeria</taxon>
        <taxon>Oligosphaerales</taxon>
        <taxon>Oligosphaeraceae</taxon>
        <taxon>Oligosphaera</taxon>
    </lineage>
</organism>
<evidence type="ECO:0000256" key="1">
    <source>
        <dbReference type="SAM" id="SignalP"/>
    </source>
</evidence>